<dbReference type="VEuPathDB" id="FungiDB:G647_03494"/>
<dbReference type="PROSITE" id="PS51365">
    <property type="entry name" value="RENAL_DIPEPTIDASE_2"/>
    <property type="match status" value="1"/>
</dbReference>
<dbReference type="CDD" id="cd01301">
    <property type="entry name" value="rDP_like"/>
    <property type="match status" value="1"/>
</dbReference>
<dbReference type="PANTHER" id="PTHR10443">
    <property type="entry name" value="MICROSOMAL DIPEPTIDASE"/>
    <property type="match status" value="1"/>
</dbReference>
<dbReference type="GO" id="GO:0070573">
    <property type="term" value="F:metallodipeptidase activity"/>
    <property type="evidence" value="ECO:0007669"/>
    <property type="project" value="InterPro"/>
</dbReference>
<dbReference type="STRING" id="86049.A0A1C1CAK7"/>
<protein>
    <recommendedName>
        <fullName evidence="2">Dipeptidase</fullName>
        <ecNumber evidence="2">3.4.13.19</ecNumber>
    </recommendedName>
</protein>
<keyword evidence="5" id="KW-1185">Reference proteome</keyword>
<dbReference type="InterPro" id="IPR032466">
    <property type="entry name" value="Metal_Hydrolase"/>
</dbReference>
<sequence length="481" mass="53317">MSQSTVNKRAKTRWTGDESYDRYKRPRWQPVLSLAAGVVLALALGLGTYQPHLLLLSVVPSSMLSLDQRVGKIMSLTPLIDGHNDLAERVRFHFHNHIYSSDFRSQFENGRMPEHFDLLRMITGRQGGFFWSCWVACPKDGLDFSNENYAPVIVEALAQMDVIHRLQAAHPDIFSPATLDSTSAVSAFRRRGKLLSPIGLEGLHMVGRNASTLRLFHKLGVRYATLTWNCHNSFADAAQVTVLDDSLAPEAARPAMPHWGGLSPLGTQLVREMNRLGMIVRESLYLCGNAEKLTTTQIDLSHTHPATMHDVLAGNATKSFPGSRAPVIFSHSSAHALCPHPRNVPDHILPLVQQTNSVVVVTFVPQFISCVNATVPDRLPTFYPANSTLEWVAEHIMYIGKKIGFEHVGIGSDFDGTPSTPRGLEDVSKFPALVKELLRQGLSDRQVAGIIGGNVLRVWKRAEEVSKEMQREGVLPMEDDI</sequence>
<dbReference type="GO" id="GO:0046872">
    <property type="term" value="F:metal ion binding"/>
    <property type="evidence" value="ECO:0007669"/>
    <property type="project" value="UniProtKB-UniRule"/>
</dbReference>
<dbReference type="eggNOG" id="KOG4127">
    <property type="taxonomic scope" value="Eukaryota"/>
</dbReference>
<keyword evidence="3" id="KW-0472">Membrane</keyword>
<dbReference type="OrthoDB" id="445695at2759"/>
<evidence type="ECO:0000313" key="5">
    <source>
        <dbReference type="Proteomes" id="UP000094526"/>
    </source>
</evidence>
<keyword evidence="2" id="KW-0479">Metal-binding</keyword>
<dbReference type="AlphaFoldDB" id="A0A1C1CAK7"/>
<dbReference type="Gene3D" id="3.20.20.140">
    <property type="entry name" value="Metal-dependent hydrolases"/>
    <property type="match status" value="1"/>
</dbReference>
<keyword evidence="2" id="KW-0482">Metalloprotease</keyword>
<organism evidence="4 5">
    <name type="scientific">Cladophialophora carrionii</name>
    <dbReference type="NCBI Taxonomy" id="86049"/>
    <lineage>
        <taxon>Eukaryota</taxon>
        <taxon>Fungi</taxon>
        <taxon>Dikarya</taxon>
        <taxon>Ascomycota</taxon>
        <taxon>Pezizomycotina</taxon>
        <taxon>Eurotiomycetes</taxon>
        <taxon>Chaetothyriomycetidae</taxon>
        <taxon>Chaetothyriales</taxon>
        <taxon>Herpotrichiellaceae</taxon>
        <taxon>Cladophialophora</taxon>
    </lineage>
</organism>
<evidence type="ECO:0000256" key="3">
    <source>
        <dbReference type="SAM" id="Phobius"/>
    </source>
</evidence>
<evidence type="ECO:0000256" key="2">
    <source>
        <dbReference type="RuleBase" id="RU341113"/>
    </source>
</evidence>
<comment type="caution">
    <text evidence="4">The sequence shown here is derived from an EMBL/GenBank/DDBJ whole genome shotgun (WGS) entry which is preliminary data.</text>
</comment>
<dbReference type="InterPro" id="IPR008257">
    <property type="entry name" value="Pept_M19"/>
</dbReference>
<evidence type="ECO:0000313" key="4">
    <source>
        <dbReference type="EMBL" id="OCT45583.1"/>
    </source>
</evidence>
<dbReference type="Proteomes" id="UP000094526">
    <property type="component" value="Unassembled WGS sequence"/>
</dbReference>
<evidence type="ECO:0000256" key="1">
    <source>
        <dbReference type="ARBA" id="ARBA00022997"/>
    </source>
</evidence>
<dbReference type="PANTHER" id="PTHR10443:SF12">
    <property type="entry name" value="DIPEPTIDASE"/>
    <property type="match status" value="1"/>
</dbReference>
<dbReference type="EMBL" id="LGRB01000019">
    <property type="protein sequence ID" value="OCT45583.1"/>
    <property type="molecule type" value="Genomic_DNA"/>
</dbReference>
<dbReference type="EC" id="3.4.13.19" evidence="2"/>
<dbReference type="VEuPathDB" id="FungiDB:CLCR_01532"/>
<keyword evidence="3" id="KW-1133">Transmembrane helix</keyword>
<dbReference type="Pfam" id="PF01244">
    <property type="entry name" value="Peptidase_M19"/>
    <property type="match status" value="2"/>
</dbReference>
<keyword evidence="2" id="KW-0378">Hydrolase</keyword>
<comment type="cofactor">
    <cofactor evidence="2">
        <name>Zn(2+)</name>
        <dbReference type="ChEBI" id="CHEBI:29105"/>
    </cofactor>
</comment>
<dbReference type="GO" id="GO:0006508">
    <property type="term" value="P:proteolysis"/>
    <property type="evidence" value="ECO:0007669"/>
    <property type="project" value="UniProtKB-KW"/>
</dbReference>
<keyword evidence="3" id="KW-0812">Transmembrane</keyword>
<feature type="transmembrane region" description="Helical" evidence="3">
    <location>
        <begin position="31"/>
        <end position="49"/>
    </location>
</feature>
<name>A0A1C1CAK7_9EURO</name>
<keyword evidence="1 2" id="KW-0224">Dipeptidase</keyword>
<keyword evidence="2" id="KW-0862">Zinc</keyword>
<dbReference type="SUPFAM" id="SSF51556">
    <property type="entry name" value="Metallo-dependent hydrolases"/>
    <property type="match status" value="1"/>
</dbReference>
<keyword evidence="2" id="KW-0645">Protease</keyword>
<comment type="catalytic activity">
    <reaction evidence="2">
        <text>an L-aminoacyl-L-amino acid + H2O = 2 an L-alpha-amino acid</text>
        <dbReference type="Rhea" id="RHEA:48940"/>
        <dbReference type="ChEBI" id="CHEBI:15377"/>
        <dbReference type="ChEBI" id="CHEBI:59869"/>
        <dbReference type="ChEBI" id="CHEBI:77460"/>
        <dbReference type="EC" id="3.4.13.19"/>
    </reaction>
</comment>
<reference evidence="5" key="1">
    <citation type="submission" date="2015-07" db="EMBL/GenBank/DDBJ databases">
        <authorList>
            <person name="Teixeira M.M."/>
            <person name="Souza R.C."/>
            <person name="Almeida L.G."/>
            <person name="Vicente V.A."/>
            <person name="de Hoog S."/>
            <person name="Bocca A.L."/>
            <person name="de Almeida S.R."/>
            <person name="Vasconcelos A.T."/>
            <person name="Felipe M.S."/>
        </authorList>
    </citation>
    <scope>NUCLEOTIDE SEQUENCE [LARGE SCALE GENOMIC DNA]</scope>
    <source>
        <strain evidence="5">KSF</strain>
    </source>
</reference>
<proteinExistence type="inferred from homology"/>
<accession>A0A1C1CAK7</accession>
<gene>
    <name evidence="4" type="ORF">CLCR_01532</name>
</gene>
<comment type="similarity">
    <text evidence="2">Belongs to the metallo-dependent hydrolases superfamily. Peptidase M19 family.</text>
</comment>